<keyword evidence="3" id="KW-1185">Reference proteome</keyword>
<dbReference type="RefSeq" id="WP_067558576.1">
    <property type="nucleotide sequence ID" value="NZ_CP011391.1"/>
</dbReference>
<dbReference type="KEGG" id="fro:AALO17_20670"/>
<dbReference type="InterPro" id="IPR036514">
    <property type="entry name" value="SGNH_hydro_sf"/>
</dbReference>
<evidence type="ECO:0000313" key="3">
    <source>
        <dbReference type="Proteomes" id="UP000069771"/>
    </source>
</evidence>
<protein>
    <recommendedName>
        <fullName evidence="1">SGNH hydrolase-type esterase domain-containing protein</fullName>
    </recommendedName>
</protein>
<dbReference type="Gene3D" id="3.40.50.1110">
    <property type="entry name" value="SGNH hydrolase"/>
    <property type="match status" value="1"/>
</dbReference>
<dbReference type="EMBL" id="CP011391">
    <property type="protein sequence ID" value="AMK55201.1"/>
    <property type="molecule type" value="Genomic_DNA"/>
</dbReference>
<dbReference type="STRING" id="1702221.AALO17_20670"/>
<organism evidence="2 3">
    <name type="scientific">Faecalibaculum rodentium</name>
    <dbReference type="NCBI Taxonomy" id="1702221"/>
    <lineage>
        <taxon>Bacteria</taxon>
        <taxon>Bacillati</taxon>
        <taxon>Bacillota</taxon>
        <taxon>Erysipelotrichia</taxon>
        <taxon>Erysipelotrichales</taxon>
        <taxon>Erysipelotrichaceae</taxon>
        <taxon>Faecalibaculum</taxon>
    </lineage>
</organism>
<sequence>MKEWWNRLVLWQKFAAVGTGALFVLLLVWLAIHTQSQQVTDGRAWIREQAAKDPAELTSALAQKRTAELKQAYSEGKISYSALLPDYAMIGDSRAAALAEYQILDGDRDIAVIGTDCQDIPNQLERITALQPANLIVSYGINDVQHNLGGSPEGFAQVYESYIQQAAKAAPGARVFVTSILDVSPAVIEQYPQYGNLGQYNEQLKAMCERNHWVFIDSGSLNAEIQDNLESDGIHLAPDMCLKWAESIVDAVGEAE</sequence>
<reference evidence="2 3" key="1">
    <citation type="journal article" date="2016" name="Gut Pathog.">
        <title>Whole genome sequencing of "Faecalibaculum rodentium" ALO17, isolated from C57BL/6J laboratory mouse feces.</title>
        <authorList>
            <person name="Lim S."/>
            <person name="Chang D.H."/>
            <person name="Ahn S."/>
            <person name="Kim B.C."/>
        </authorList>
    </citation>
    <scope>NUCLEOTIDE SEQUENCE [LARGE SCALE GENOMIC DNA]</scope>
    <source>
        <strain evidence="2 3">Alo17</strain>
    </source>
</reference>
<evidence type="ECO:0000313" key="2">
    <source>
        <dbReference type="EMBL" id="AMK55201.1"/>
    </source>
</evidence>
<proteinExistence type="predicted"/>
<name>A0A140DX24_9FIRM</name>
<dbReference type="SUPFAM" id="SSF52266">
    <property type="entry name" value="SGNH hydrolase"/>
    <property type="match status" value="1"/>
</dbReference>
<dbReference type="Proteomes" id="UP000069771">
    <property type="component" value="Chromosome"/>
</dbReference>
<gene>
    <name evidence="2" type="ORF">AALO17_20670</name>
</gene>
<evidence type="ECO:0000259" key="1">
    <source>
        <dbReference type="Pfam" id="PF13472"/>
    </source>
</evidence>
<dbReference type="InterPro" id="IPR013830">
    <property type="entry name" value="SGNH_hydro"/>
</dbReference>
<feature type="domain" description="SGNH hydrolase-type esterase" evidence="1">
    <location>
        <begin position="97"/>
        <end position="237"/>
    </location>
</feature>
<dbReference type="OrthoDB" id="1652311at2"/>
<accession>A0A140DX24</accession>
<dbReference type="AlphaFoldDB" id="A0A140DX24"/>
<dbReference type="GeneID" id="78478665"/>
<dbReference type="Pfam" id="PF13472">
    <property type="entry name" value="Lipase_GDSL_2"/>
    <property type="match status" value="1"/>
</dbReference>